<proteinExistence type="predicted"/>
<feature type="region of interest" description="Disordered" evidence="1">
    <location>
        <begin position="635"/>
        <end position="655"/>
    </location>
</feature>
<dbReference type="InterPro" id="IPR015330">
    <property type="entry name" value="DNA_primase/pol_bifunc_N"/>
</dbReference>
<evidence type="ECO:0000313" key="4">
    <source>
        <dbReference type="Proteomes" id="UP000042997"/>
    </source>
</evidence>
<gene>
    <name evidence="3" type="ORF">RHRU231_930021</name>
</gene>
<evidence type="ECO:0000256" key="1">
    <source>
        <dbReference type="SAM" id="MobiDB-lite"/>
    </source>
</evidence>
<evidence type="ECO:0000259" key="2">
    <source>
        <dbReference type="SMART" id="SM00943"/>
    </source>
</evidence>
<dbReference type="Gene3D" id="3.40.50.300">
    <property type="entry name" value="P-loop containing nucleotide triphosphate hydrolases"/>
    <property type="match status" value="1"/>
</dbReference>
<accession>A0A098BVB6</accession>
<dbReference type="SMART" id="SM00943">
    <property type="entry name" value="Prim-Pol"/>
    <property type="match status" value="1"/>
</dbReference>
<protein>
    <recommendedName>
        <fullName evidence="2">DNA primase/polymerase bifunctional N-terminal domain-containing protein</fullName>
    </recommendedName>
</protein>
<reference evidence="3 4" key="1">
    <citation type="journal article" date="2014" name="Genome Announc.">
        <title>Draft Genome Sequence of Propane- and Butane-Oxidizing Actinobacterium Rhodococcus ruber IEGM 231.</title>
        <authorList>
            <person name="Ivshina I.B."/>
            <person name="Kuyukina M.S."/>
            <person name="Krivoruchko A.V."/>
            <person name="Barbe V."/>
            <person name="Fischer C."/>
        </authorList>
    </citation>
    <scope>NUCLEOTIDE SEQUENCE [LARGE SCALE GENOMIC DNA]</scope>
</reference>
<dbReference type="OrthoDB" id="3171622at2"/>
<evidence type="ECO:0000313" key="3">
    <source>
        <dbReference type="EMBL" id="CDZ92142.1"/>
    </source>
</evidence>
<feature type="domain" description="DNA primase/polymerase bifunctional N-terminal" evidence="2">
    <location>
        <begin position="31"/>
        <end position="204"/>
    </location>
</feature>
<dbReference type="RefSeq" id="WP_082061367.1">
    <property type="nucleotide sequence ID" value="NZ_CP075340.1"/>
</dbReference>
<name>A0A098BVB6_9NOCA</name>
<organism evidence="3 4">
    <name type="scientific">Rhodococcus ruber</name>
    <dbReference type="NCBI Taxonomy" id="1830"/>
    <lineage>
        <taxon>Bacteria</taxon>
        <taxon>Bacillati</taxon>
        <taxon>Actinomycetota</taxon>
        <taxon>Actinomycetes</taxon>
        <taxon>Mycobacteriales</taxon>
        <taxon>Nocardiaceae</taxon>
        <taxon>Rhodococcus</taxon>
    </lineage>
</organism>
<sequence>MTKHTSRTGKQQSRNLQEYRRIRPDEFVQAAKALVELGWHPIPLGKAKGKELLVGGVTGYEGIDITDEDIFREWADRWAATEDGLNLATRMPVGVIALDVDCYGDKPGAETMASCVDEWGDLPSTWSITARSDGSSKLLYRVPEDWKGVGVLPAPGGKKGSGVEVIQRHHRYAVVPPSIHDVGPVLVFGPNGDQCERLPTPDELPMLPEAWCDGLYKFRPDVTRDRTADPDELLGSFQDGLMTDAVQGAMQKVLDALSSGAGRHDEMNERLLELLRLGWGGAPGVRLAVEVVKTAFVQALGAERGVATAQSEFDRSLKGAAEIVAAAGPSVAHAFQPGGVWHSDSRWIPAGDGGGLLVRDVSGSAGEDEPAAKRFATVSAGDLAQPVPPMEWLVRGVWPRRSFGPMGGEKKTLKTYNLLSIALAVASGAELFGEFKVESPGPVIYYVGEGGRAPFQRRVQAIARAYGVELADLPLHAVFEVGSLDSPEFTDALKRNLDDVQPELVILDPLYAFHPAGVEAQNLYERGRMLAELSAQTANETALIVADHFRKTGAADLDLDSIAQSGMGQWADSWILQKHRVDADLDNGKYQLAVEFGSRQWGGSRWELDWQLATAEEVENGDEGSAAIGWELRRGDGTTGAAKKGRGRGRGSSERRSQILELVEENRLVFTKNQLVAAVGGKREAVRAEIQELEDARRLVVKDAPALEGGREVVRQRYDLGPGLTFKMSSADDDSGDDDA</sequence>
<dbReference type="Pfam" id="PF13481">
    <property type="entry name" value="AAA_25"/>
    <property type="match status" value="1"/>
</dbReference>
<dbReference type="SUPFAM" id="SSF52540">
    <property type="entry name" value="P-loop containing nucleoside triphosphate hydrolases"/>
    <property type="match status" value="1"/>
</dbReference>
<dbReference type="Pfam" id="PF09250">
    <property type="entry name" value="Prim-Pol"/>
    <property type="match status" value="1"/>
</dbReference>
<dbReference type="InterPro" id="IPR027417">
    <property type="entry name" value="P-loop_NTPase"/>
</dbReference>
<dbReference type="EMBL" id="CCSD01000109">
    <property type="protein sequence ID" value="CDZ92142.1"/>
    <property type="molecule type" value="Genomic_DNA"/>
</dbReference>
<dbReference type="Proteomes" id="UP000042997">
    <property type="component" value="Unassembled WGS sequence"/>
</dbReference>
<dbReference type="AlphaFoldDB" id="A0A098BVB6"/>